<evidence type="ECO:0000313" key="2">
    <source>
        <dbReference type="Proteomes" id="UP000178082"/>
    </source>
</evidence>
<dbReference type="Proteomes" id="UP000178082">
    <property type="component" value="Unassembled WGS sequence"/>
</dbReference>
<proteinExistence type="predicted"/>
<organism evidence="1 2">
    <name type="scientific">Candidatus Schekmanbacteria bacterium RIFCSPLOWO2_12_FULL_38_15</name>
    <dbReference type="NCBI Taxonomy" id="1817883"/>
    <lineage>
        <taxon>Bacteria</taxon>
        <taxon>Candidatus Schekmaniibacteriota</taxon>
    </lineage>
</organism>
<evidence type="ECO:0000313" key="1">
    <source>
        <dbReference type="EMBL" id="OGL53828.1"/>
    </source>
</evidence>
<sequence>MTSIRIRSKEFYNELLSESCALHRAIFSSNAPPDVSKKYVIAHDYYLTETTDKDLLWMKRALQLGLDLEALEIVLRIVSKEHILVRKVKILVYICESFCAYYSAFVNEHSQRGNALAILFYHATRSVYKFLKGTFLLLRYRGLENENV</sequence>
<dbReference type="STRING" id="1817883.A3G31_10580"/>
<dbReference type="AlphaFoldDB" id="A0A1F7SKR0"/>
<comment type="caution">
    <text evidence="1">The sequence shown here is derived from an EMBL/GenBank/DDBJ whole genome shotgun (WGS) entry which is preliminary data.</text>
</comment>
<dbReference type="EMBL" id="MGDI01000020">
    <property type="protein sequence ID" value="OGL53828.1"/>
    <property type="molecule type" value="Genomic_DNA"/>
</dbReference>
<accession>A0A1F7SKR0</accession>
<gene>
    <name evidence="1" type="ORF">A3G31_10580</name>
</gene>
<name>A0A1F7SKR0_9BACT</name>
<reference evidence="1 2" key="1">
    <citation type="journal article" date="2016" name="Nat. Commun.">
        <title>Thousands of microbial genomes shed light on interconnected biogeochemical processes in an aquifer system.</title>
        <authorList>
            <person name="Anantharaman K."/>
            <person name="Brown C.T."/>
            <person name="Hug L.A."/>
            <person name="Sharon I."/>
            <person name="Castelle C.J."/>
            <person name="Probst A.J."/>
            <person name="Thomas B.C."/>
            <person name="Singh A."/>
            <person name="Wilkins M.J."/>
            <person name="Karaoz U."/>
            <person name="Brodie E.L."/>
            <person name="Williams K.H."/>
            <person name="Hubbard S.S."/>
            <person name="Banfield J.F."/>
        </authorList>
    </citation>
    <scope>NUCLEOTIDE SEQUENCE [LARGE SCALE GENOMIC DNA]</scope>
</reference>
<protein>
    <submittedName>
        <fullName evidence="1">Uncharacterized protein</fullName>
    </submittedName>
</protein>